<dbReference type="InterPro" id="IPR007418">
    <property type="entry name" value="DUF474"/>
</dbReference>
<gene>
    <name evidence="2" type="ORF">OK345_03915</name>
</gene>
<keyword evidence="3" id="KW-1185">Reference proteome</keyword>
<feature type="transmembrane region" description="Helical" evidence="1">
    <location>
        <begin position="55"/>
        <end position="74"/>
    </location>
</feature>
<evidence type="ECO:0000313" key="3">
    <source>
        <dbReference type="Proteomes" id="UP001209922"/>
    </source>
</evidence>
<dbReference type="EMBL" id="JAPCHY010000002">
    <property type="protein sequence ID" value="MCW4471653.1"/>
    <property type="molecule type" value="Genomic_DNA"/>
</dbReference>
<feature type="transmembrane region" description="Helical" evidence="1">
    <location>
        <begin position="86"/>
        <end position="106"/>
    </location>
</feature>
<protein>
    <recommendedName>
        <fullName evidence="4">Integral membrane protein</fullName>
    </recommendedName>
</protein>
<organism evidence="2 3">
    <name type="scientific">Xanthomonas chitinilytica</name>
    <dbReference type="NCBI Taxonomy" id="2989819"/>
    <lineage>
        <taxon>Bacteria</taxon>
        <taxon>Pseudomonadati</taxon>
        <taxon>Pseudomonadota</taxon>
        <taxon>Gammaproteobacteria</taxon>
        <taxon>Lysobacterales</taxon>
        <taxon>Lysobacteraceae</taxon>
        <taxon>Xanthomonas</taxon>
    </lineage>
</organism>
<sequence length="147" mass="16170">MAAYPLLLIAHLFAALVFIGAVFFEVLILDSVRRHVPAAAMRRIEAGITHRARRLMPWVLLVLYGSGAGMAWHYRAALAHPLASGFGLLLSLKIALALSVLAHFVVAVTTRGRGERIARRFRRIHLSVFCHMVGIVLLAKGMFYLGG</sequence>
<proteinExistence type="predicted"/>
<dbReference type="RefSeq" id="WP_265126598.1">
    <property type="nucleotide sequence ID" value="NZ_JAPCHY010000002.1"/>
</dbReference>
<keyword evidence="1" id="KW-0812">Transmembrane</keyword>
<evidence type="ECO:0000256" key="1">
    <source>
        <dbReference type="SAM" id="Phobius"/>
    </source>
</evidence>
<evidence type="ECO:0000313" key="2">
    <source>
        <dbReference type="EMBL" id="MCW4471653.1"/>
    </source>
</evidence>
<reference evidence="2 3" key="1">
    <citation type="submission" date="2022-10" db="EMBL/GenBank/DDBJ databases">
        <title>Xanthomonas sp. H13-6.</title>
        <authorList>
            <person name="Liu X."/>
            <person name="Deng Z."/>
            <person name="Jiang Y."/>
            <person name="Yu T."/>
            <person name="Ai J."/>
        </authorList>
    </citation>
    <scope>NUCLEOTIDE SEQUENCE [LARGE SCALE GENOMIC DNA]</scope>
    <source>
        <strain evidence="2 3">H13-6</strain>
    </source>
</reference>
<comment type="caution">
    <text evidence="2">The sequence shown here is derived from an EMBL/GenBank/DDBJ whole genome shotgun (WGS) entry which is preliminary data.</text>
</comment>
<evidence type="ECO:0008006" key="4">
    <source>
        <dbReference type="Google" id="ProtNLM"/>
    </source>
</evidence>
<keyword evidence="1" id="KW-1133">Transmembrane helix</keyword>
<accession>A0ABT3JT24</accession>
<dbReference type="Proteomes" id="UP001209922">
    <property type="component" value="Unassembled WGS sequence"/>
</dbReference>
<name>A0ABT3JT24_9XANT</name>
<feature type="transmembrane region" description="Helical" evidence="1">
    <location>
        <begin position="6"/>
        <end position="29"/>
    </location>
</feature>
<dbReference type="PIRSF" id="PIRSF015875">
    <property type="entry name" value="UCP015875"/>
    <property type="match status" value="1"/>
</dbReference>
<feature type="transmembrane region" description="Helical" evidence="1">
    <location>
        <begin position="126"/>
        <end position="145"/>
    </location>
</feature>
<keyword evidence="1" id="KW-0472">Membrane</keyword>